<name>A0A2N3I5H3_9BACT</name>
<comment type="similarity">
    <text evidence="5 22">Belongs to the folylpolyglutamate synthase family.</text>
</comment>
<evidence type="ECO:0000259" key="23">
    <source>
        <dbReference type="Pfam" id="PF02875"/>
    </source>
</evidence>
<evidence type="ECO:0000256" key="10">
    <source>
        <dbReference type="ARBA" id="ARBA00022723"/>
    </source>
</evidence>
<comment type="catalytic activity">
    <reaction evidence="19">
        <text>10-formyltetrahydrofolyl-(gamma-L-Glu)(n) + L-glutamate + ATP = 10-formyltetrahydrofolyl-(gamma-L-Glu)(n+1) + ADP + phosphate + H(+)</text>
        <dbReference type="Rhea" id="RHEA:51904"/>
        <dbReference type="Rhea" id="RHEA-COMP:13088"/>
        <dbReference type="Rhea" id="RHEA-COMP:14300"/>
        <dbReference type="ChEBI" id="CHEBI:15378"/>
        <dbReference type="ChEBI" id="CHEBI:29985"/>
        <dbReference type="ChEBI" id="CHEBI:30616"/>
        <dbReference type="ChEBI" id="CHEBI:43474"/>
        <dbReference type="ChEBI" id="CHEBI:134413"/>
        <dbReference type="ChEBI" id="CHEBI:456216"/>
        <dbReference type="EC" id="6.3.2.17"/>
    </reaction>
</comment>
<evidence type="ECO:0000313" key="26">
    <source>
        <dbReference type="Proteomes" id="UP000233535"/>
    </source>
</evidence>
<protein>
    <recommendedName>
        <fullName evidence="8">Dihydrofolate synthase/folylpolyglutamate synthase</fullName>
        <ecNumber evidence="6">6.3.2.12</ecNumber>
        <ecNumber evidence="7">6.3.2.17</ecNumber>
    </recommendedName>
    <alternativeName>
        <fullName evidence="17">Folylpoly-gamma-glutamate synthetase-dihydrofolate synthetase</fullName>
    </alternativeName>
    <alternativeName>
        <fullName evidence="15">Folylpolyglutamate synthetase</fullName>
    </alternativeName>
    <alternativeName>
        <fullName evidence="16">Tetrahydrofolylpolyglutamate synthase</fullName>
    </alternativeName>
</protein>
<dbReference type="EMBL" id="MVDD01000001">
    <property type="protein sequence ID" value="PKQ65558.1"/>
    <property type="molecule type" value="Genomic_DNA"/>
</dbReference>
<evidence type="ECO:0000256" key="5">
    <source>
        <dbReference type="ARBA" id="ARBA00008276"/>
    </source>
</evidence>
<evidence type="ECO:0000256" key="18">
    <source>
        <dbReference type="ARBA" id="ARBA00047493"/>
    </source>
</evidence>
<evidence type="ECO:0000313" key="25">
    <source>
        <dbReference type="EMBL" id="PKQ65558.1"/>
    </source>
</evidence>
<comment type="catalytic activity">
    <reaction evidence="18">
        <text>(6S)-5,6,7,8-tetrahydrofolyl-(gamma-L-Glu)(n) + L-glutamate + ATP = (6S)-5,6,7,8-tetrahydrofolyl-(gamma-L-Glu)(n+1) + ADP + phosphate + H(+)</text>
        <dbReference type="Rhea" id="RHEA:10580"/>
        <dbReference type="Rhea" id="RHEA-COMP:14738"/>
        <dbReference type="Rhea" id="RHEA-COMP:14740"/>
        <dbReference type="ChEBI" id="CHEBI:15378"/>
        <dbReference type="ChEBI" id="CHEBI:29985"/>
        <dbReference type="ChEBI" id="CHEBI:30616"/>
        <dbReference type="ChEBI" id="CHEBI:43474"/>
        <dbReference type="ChEBI" id="CHEBI:141005"/>
        <dbReference type="ChEBI" id="CHEBI:456216"/>
        <dbReference type="EC" id="6.3.2.17"/>
    </reaction>
</comment>
<evidence type="ECO:0000256" key="19">
    <source>
        <dbReference type="ARBA" id="ARBA00047808"/>
    </source>
</evidence>
<feature type="domain" description="Mur ligase central" evidence="24">
    <location>
        <begin position="51"/>
        <end position="272"/>
    </location>
</feature>
<evidence type="ECO:0000256" key="6">
    <source>
        <dbReference type="ARBA" id="ARBA00013023"/>
    </source>
</evidence>
<comment type="catalytic activity">
    <reaction evidence="21">
        <text>7,8-dihydropteroate + L-glutamate + ATP = 7,8-dihydrofolate + ADP + phosphate + H(+)</text>
        <dbReference type="Rhea" id="RHEA:23584"/>
        <dbReference type="ChEBI" id="CHEBI:15378"/>
        <dbReference type="ChEBI" id="CHEBI:17839"/>
        <dbReference type="ChEBI" id="CHEBI:29985"/>
        <dbReference type="ChEBI" id="CHEBI:30616"/>
        <dbReference type="ChEBI" id="CHEBI:43474"/>
        <dbReference type="ChEBI" id="CHEBI:57451"/>
        <dbReference type="ChEBI" id="CHEBI:456216"/>
        <dbReference type="EC" id="6.3.2.12"/>
    </reaction>
</comment>
<gene>
    <name evidence="25" type="ORF">BZG02_00710</name>
</gene>
<keyword evidence="26" id="KW-1185">Reference proteome</keyword>
<keyword evidence="9 22" id="KW-0436">Ligase</keyword>
<feature type="domain" description="Mur ligase C-terminal" evidence="23">
    <location>
        <begin position="303"/>
        <end position="420"/>
    </location>
</feature>
<evidence type="ECO:0000256" key="2">
    <source>
        <dbReference type="ARBA" id="ARBA00002714"/>
    </source>
</evidence>
<evidence type="ECO:0000256" key="14">
    <source>
        <dbReference type="ARBA" id="ARBA00022909"/>
    </source>
</evidence>
<evidence type="ECO:0000256" key="16">
    <source>
        <dbReference type="ARBA" id="ARBA00030592"/>
    </source>
</evidence>
<dbReference type="GO" id="GO:0005737">
    <property type="term" value="C:cytoplasm"/>
    <property type="evidence" value="ECO:0007669"/>
    <property type="project" value="TreeGrafter"/>
</dbReference>
<dbReference type="AlphaFoldDB" id="A0A2N3I5H3"/>
<dbReference type="Pfam" id="PF02875">
    <property type="entry name" value="Mur_ligase_C"/>
    <property type="match status" value="1"/>
</dbReference>
<dbReference type="OrthoDB" id="9809356at2"/>
<dbReference type="InterPro" id="IPR004101">
    <property type="entry name" value="Mur_ligase_C"/>
</dbReference>
<dbReference type="FunFam" id="3.40.1190.10:FF:000011">
    <property type="entry name" value="Folylpolyglutamate synthase/dihydrofolate synthase"/>
    <property type="match status" value="1"/>
</dbReference>
<evidence type="ECO:0000256" key="8">
    <source>
        <dbReference type="ARBA" id="ARBA00019357"/>
    </source>
</evidence>
<comment type="catalytic activity">
    <reaction evidence="20">
        <text>(6R)-5,10-methylenetetrahydrofolyl-(gamma-L-Glu)(n) + L-glutamate + ATP = (6R)-5,10-methylenetetrahydrofolyl-(gamma-L-Glu)(n+1) + ADP + phosphate + H(+)</text>
        <dbReference type="Rhea" id="RHEA:51912"/>
        <dbReference type="Rhea" id="RHEA-COMP:13257"/>
        <dbReference type="Rhea" id="RHEA-COMP:13258"/>
        <dbReference type="ChEBI" id="CHEBI:15378"/>
        <dbReference type="ChEBI" id="CHEBI:29985"/>
        <dbReference type="ChEBI" id="CHEBI:30616"/>
        <dbReference type="ChEBI" id="CHEBI:43474"/>
        <dbReference type="ChEBI" id="CHEBI:136572"/>
        <dbReference type="ChEBI" id="CHEBI:456216"/>
        <dbReference type="EC" id="6.3.2.17"/>
    </reaction>
</comment>
<keyword evidence="11 22" id="KW-0547">Nucleotide-binding</keyword>
<dbReference type="EC" id="6.3.2.12" evidence="6"/>
<evidence type="ECO:0000256" key="20">
    <source>
        <dbReference type="ARBA" id="ARBA00049035"/>
    </source>
</evidence>
<evidence type="ECO:0000256" key="4">
    <source>
        <dbReference type="ARBA" id="ARBA00005150"/>
    </source>
</evidence>
<dbReference type="InterPro" id="IPR036565">
    <property type="entry name" value="Mur-like_cat_sf"/>
</dbReference>
<comment type="cofactor">
    <cofactor evidence="1">
        <name>Mg(2+)</name>
        <dbReference type="ChEBI" id="CHEBI:18420"/>
    </cofactor>
</comment>
<dbReference type="InterPro" id="IPR036615">
    <property type="entry name" value="Mur_ligase_C_dom_sf"/>
</dbReference>
<evidence type="ECO:0000256" key="21">
    <source>
        <dbReference type="ARBA" id="ARBA00049161"/>
    </source>
</evidence>
<dbReference type="SUPFAM" id="SSF53623">
    <property type="entry name" value="MurD-like peptide ligases, catalytic domain"/>
    <property type="match status" value="1"/>
</dbReference>
<dbReference type="PANTHER" id="PTHR11136:SF0">
    <property type="entry name" value="DIHYDROFOLATE SYNTHETASE-RELATED"/>
    <property type="match status" value="1"/>
</dbReference>
<dbReference type="GO" id="GO:0004326">
    <property type="term" value="F:tetrahydrofolylpolyglutamate synthase activity"/>
    <property type="evidence" value="ECO:0007669"/>
    <property type="project" value="UniProtKB-EC"/>
</dbReference>
<comment type="pathway">
    <text evidence="4">Cofactor biosynthesis; tetrahydrofolylpolyglutamate biosynthesis.</text>
</comment>
<comment type="caution">
    <text evidence="25">The sequence shown here is derived from an EMBL/GenBank/DDBJ whole genome shotgun (WGS) entry which is preliminary data.</text>
</comment>
<dbReference type="GO" id="GO:0046656">
    <property type="term" value="P:folic acid biosynthetic process"/>
    <property type="evidence" value="ECO:0007669"/>
    <property type="project" value="UniProtKB-KW"/>
</dbReference>
<evidence type="ECO:0000256" key="11">
    <source>
        <dbReference type="ARBA" id="ARBA00022741"/>
    </source>
</evidence>
<organism evidence="25 26">
    <name type="scientific">Labilibaculum filiforme</name>
    <dbReference type="NCBI Taxonomy" id="1940526"/>
    <lineage>
        <taxon>Bacteria</taxon>
        <taxon>Pseudomonadati</taxon>
        <taxon>Bacteroidota</taxon>
        <taxon>Bacteroidia</taxon>
        <taxon>Marinilabiliales</taxon>
        <taxon>Marinifilaceae</taxon>
        <taxon>Labilibaculum</taxon>
    </lineage>
</organism>
<dbReference type="GO" id="GO:0046872">
    <property type="term" value="F:metal ion binding"/>
    <property type="evidence" value="ECO:0007669"/>
    <property type="project" value="UniProtKB-KW"/>
</dbReference>
<keyword evidence="14" id="KW-0289">Folate biosynthesis</keyword>
<evidence type="ECO:0000256" key="3">
    <source>
        <dbReference type="ARBA" id="ARBA00004799"/>
    </source>
</evidence>
<dbReference type="Gene3D" id="3.40.1190.10">
    <property type="entry name" value="Mur-like, catalytic domain"/>
    <property type="match status" value="1"/>
</dbReference>
<evidence type="ECO:0000256" key="7">
    <source>
        <dbReference type="ARBA" id="ARBA00013025"/>
    </source>
</evidence>
<dbReference type="PROSITE" id="PS01012">
    <property type="entry name" value="FOLYLPOLYGLU_SYNT_2"/>
    <property type="match status" value="1"/>
</dbReference>
<keyword evidence="10" id="KW-0479">Metal-binding</keyword>
<evidence type="ECO:0000256" key="22">
    <source>
        <dbReference type="PIRNR" id="PIRNR001563"/>
    </source>
</evidence>
<evidence type="ECO:0000256" key="15">
    <source>
        <dbReference type="ARBA" id="ARBA00030048"/>
    </source>
</evidence>
<dbReference type="PIRSF" id="PIRSF001563">
    <property type="entry name" value="Folylpolyglu_synth"/>
    <property type="match status" value="1"/>
</dbReference>
<dbReference type="EC" id="6.3.2.17" evidence="7"/>
<keyword evidence="13" id="KW-0460">Magnesium</keyword>
<dbReference type="InterPro" id="IPR018109">
    <property type="entry name" value="Folylpolyglutamate_synth_CS"/>
</dbReference>
<proteinExistence type="inferred from homology"/>
<comment type="pathway">
    <text evidence="3">Cofactor biosynthesis; tetrahydrofolate biosynthesis; 7,8-dihydrofolate from 2-amino-4-hydroxy-6-hydroxymethyl-7,8-dihydropteridine diphosphate and 4-aminobenzoate: step 2/2.</text>
</comment>
<evidence type="ECO:0000256" key="12">
    <source>
        <dbReference type="ARBA" id="ARBA00022840"/>
    </source>
</evidence>
<evidence type="ECO:0000256" key="13">
    <source>
        <dbReference type="ARBA" id="ARBA00022842"/>
    </source>
</evidence>
<evidence type="ECO:0000256" key="9">
    <source>
        <dbReference type="ARBA" id="ARBA00022598"/>
    </source>
</evidence>
<dbReference type="SUPFAM" id="SSF53244">
    <property type="entry name" value="MurD-like peptide ligases, peptide-binding domain"/>
    <property type="match status" value="1"/>
</dbReference>
<dbReference type="PANTHER" id="PTHR11136">
    <property type="entry name" value="FOLYLPOLYGLUTAMATE SYNTHASE-RELATED"/>
    <property type="match status" value="1"/>
</dbReference>
<evidence type="ECO:0000256" key="1">
    <source>
        <dbReference type="ARBA" id="ARBA00001946"/>
    </source>
</evidence>
<dbReference type="InterPro" id="IPR001645">
    <property type="entry name" value="Folylpolyglutamate_synth"/>
</dbReference>
<evidence type="ECO:0000259" key="24">
    <source>
        <dbReference type="Pfam" id="PF08245"/>
    </source>
</evidence>
<dbReference type="NCBIfam" id="TIGR01499">
    <property type="entry name" value="folC"/>
    <property type="match status" value="1"/>
</dbReference>
<dbReference type="PROSITE" id="PS01011">
    <property type="entry name" value="FOLYLPOLYGLU_SYNT_1"/>
    <property type="match status" value="1"/>
</dbReference>
<sequence>MNYQETLDYMFTKLPMFQRTGQAAYKANLDTTLALDDYFNHPHKKFKTIHVAGTNGKGSVSHTLASVLQASGYKVGLYTSPHLRDFRERIKVNGELVSEDYVVEFIRKYQTKFEELTPSFFEMTVAMAFDFFAKQEVDIAVIEVGLGGRLDSTNIISPELSVITNISKDHTNLLGTELVQIAGEKAGIIKKGIPVVIGEKQEEVMDVFLKFAAAKGSDLLFSEDQYKFQSSELINGKRNLVYQSAANNSIVNLSCDLVGCYQIKNIRTALCVCDQLKSRGWAISDRSIQQGVSEVVKRTGLLGRWQTIGRAPKVVCDTGHNVAGIKEIIEQMESLDYGKLHVVFGVVDDKDINEILELLPKNASYYFSRANIPRALDQNILANKAKACGLIGNTYLSIKIALEAAKKNAQDNDLIFVGGSTFVVAEVV</sequence>
<dbReference type="GO" id="GO:0008841">
    <property type="term" value="F:dihydrofolate synthase activity"/>
    <property type="evidence" value="ECO:0007669"/>
    <property type="project" value="UniProtKB-EC"/>
</dbReference>
<dbReference type="Pfam" id="PF08245">
    <property type="entry name" value="Mur_ligase_M"/>
    <property type="match status" value="1"/>
</dbReference>
<dbReference type="Gene3D" id="3.90.190.20">
    <property type="entry name" value="Mur ligase, C-terminal domain"/>
    <property type="match status" value="1"/>
</dbReference>
<dbReference type="InterPro" id="IPR013221">
    <property type="entry name" value="Mur_ligase_cen"/>
</dbReference>
<reference evidence="25 26" key="1">
    <citation type="journal article" date="2017" name="Front. Microbiol.">
        <title>Labilibaculum manganireducens gen. nov., sp. nov. and Labilibaculum filiforme sp. nov., Novel Bacteroidetes Isolated from Subsurface Sediments of the Baltic Sea.</title>
        <authorList>
            <person name="Vandieken V."/>
            <person name="Marshall I.P."/>
            <person name="Niemann H."/>
            <person name="Engelen B."/>
            <person name="Cypionka H."/>
        </authorList>
    </citation>
    <scope>NUCLEOTIDE SEQUENCE [LARGE SCALE GENOMIC DNA]</scope>
    <source>
        <strain evidence="25 26">59.16B</strain>
    </source>
</reference>
<evidence type="ECO:0000256" key="17">
    <source>
        <dbReference type="ARBA" id="ARBA00032510"/>
    </source>
</evidence>
<keyword evidence="12 22" id="KW-0067">ATP-binding</keyword>
<accession>A0A2N3I5H3</accession>
<comment type="function">
    <text evidence="2">Functions in two distinct reactions of the de novo folate biosynthetic pathway. Catalyzes the addition of a glutamate residue to dihydropteroate (7,8-dihydropteroate or H2Pte) to form dihydrofolate (7,8-dihydrofolate monoglutamate or H2Pte-Glu). Also catalyzes successive additions of L-glutamate to tetrahydrofolate or 10-formyltetrahydrofolate or 5,10-methylenetetrahydrofolate, leading to folylpolyglutamate derivatives.</text>
</comment>
<dbReference type="Proteomes" id="UP000233535">
    <property type="component" value="Unassembled WGS sequence"/>
</dbReference>
<dbReference type="GO" id="GO:0005524">
    <property type="term" value="F:ATP binding"/>
    <property type="evidence" value="ECO:0007669"/>
    <property type="project" value="UniProtKB-KW"/>
</dbReference>